<feature type="domain" description="RRM" evidence="2">
    <location>
        <begin position="242"/>
        <end position="313"/>
    </location>
</feature>
<dbReference type="PANTHER" id="PTHR48035">
    <property type="entry name" value="HETEROGENEOUS NUCLEAR RIBONUCLEOPROTEIN 1"/>
    <property type="match status" value="1"/>
</dbReference>
<keyword evidence="1" id="KW-0694">RNA-binding</keyword>
<dbReference type="WBParaSite" id="TTAC_0000435001-mRNA-1">
    <property type="protein sequence ID" value="TTAC_0000435001-mRNA-1"/>
    <property type="gene ID" value="TTAC_0000435001"/>
</dbReference>
<dbReference type="SUPFAM" id="SSF54928">
    <property type="entry name" value="RNA-binding domain, RBD"/>
    <property type="match status" value="2"/>
</dbReference>
<evidence type="ECO:0000313" key="3">
    <source>
        <dbReference type="WBParaSite" id="TTAC_0000435001-mRNA-1"/>
    </source>
</evidence>
<evidence type="ECO:0000256" key="1">
    <source>
        <dbReference type="PROSITE-ProRule" id="PRU00176"/>
    </source>
</evidence>
<protein>
    <submittedName>
        <fullName evidence="3">RRM domain-containing protein</fullName>
    </submittedName>
</protein>
<evidence type="ECO:0000259" key="2">
    <source>
        <dbReference type="PROSITE" id="PS50102"/>
    </source>
</evidence>
<organism evidence="3">
    <name type="scientific">Hydatigena taeniaeformis</name>
    <name type="common">Feline tapeworm</name>
    <name type="synonym">Taenia taeniaeformis</name>
    <dbReference type="NCBI Taxonomy" id="6205"/>
    <lineage>
        <taxon>Eukaryota</taxon>
        <taxon>Metazoa</taxon>
        <taxon>Spiralia</taxon>
        <taxon>Lophotrochozoa</taxon>
        <taxon>Platyhelminthes</taxon>
        <taxon>Cestoda</taxon>
        <taxon>Eucestoda</taxon>
        <taxon>Cyclophyllidea</taxon>
        <taxon>Taeniidae</taxon>
        <taxon>Hydatigera</taxon>
    </lineage>
</organism>
<name>A0A0R3WUB0_HYDTA</name>
<reference evidence="3" key="1">
    <citation type="submission" date="2017-02" db="UniProtKB">
        <authorList>
            <consortium name="WormBaseParasite"/>
        </authorList>
    </citation>
    <scope>IDENTIFICATION</scope>
</reference>
<dbReference type="STRING" id="6205.A0A0R3WUB0"/>
<dbReference type="Pfam" id="PF00076">
    <property type="entry name" value="RRM_1"/>
    <property type="match status" value="2"/>
</dbReference>
<dbReference type="InterPro" id="IPR053260">
    <property type="entry name" value="hnRNP"/>
</dbReference>
<accession>A0A0R3WUB0</accession>
<dbReference type="Gene3D" id="3.30.70.330">
    <property type="match status" value="3"/>
</dbReference>
<dbReference type="GO" id="GO:0003723">
    <property type="term" value="F:RNA binding"/>
    <property type="evidence" value="ECO:0007669"/>
    <property type="project" value="UniProtKB-UniRule"/>
</dbReference>
<dbReference type="InterPro" id="IPR000504">
    <property type="entry name" value="RRM_dom"/>
</dbReference>
<proteinExistence type="predicted"/>
<dbReference type="AlphaFoldDB" id="A0A0R3WUB0"/>
<dbReference type="PANTHER" id="PTHR48035:SF2">
    <property type="entry name" value="RNA-BINDING REGION RNP-1 DOMAIN-CONTAINING PROTEIN"/>
    <property type="match status" value="1"/>
</dbReference>
<feature type="domain" description="RRM" evidence="2">
    <location>
        <begin position="34"/>
        <end position="116"/>
    </location>
</feature>
<feature type="domain" description="RRM" evidence="2">
    <location>
        <begin position="149"/>
        <end position="239"/>
    </location>
</feature>
<sequence length="318" mass="34860">LPFPRLPLPSPRVDIGSQSRGVTSTNLGAGKSRVKLYVGGLRLDHTEAQLRQYFARYGALTECYVARDFKTKASRCYAFVTFREEAHASRALADCPHFIEGDPVSVRPFNLKTKEKMVIPSAVDKDATKVENAGEGGAAAGGRPKVHELCLRVARLELSTTQQDLSDYFSQYGPIASVNLTPGVGGKVPGGTALVHMRTPQGVEAVLRACPHQLCGKEIFVTPAFSRTSRRVSSRRGKETGHRVVVHDLPLQASAERIKSVFDRFGKVECLTVNKAARKAFVHYASMEAVKRVMAATPLRLEDVDLRVSLTDVLDWTL</sequence>
<dbReference type="SMART" id="SM00360">
    <property type="entry name" value="RRM"/>
    <property type="match status" value="3"/>
</dbReference>
<dbReference type="InterPro" id="IPR035979">
    <property type="entry name" value="RBD_domain_sf"/>
</dbReference>
<dbReference type="InterPro" id="IPR012677">
    <property type="entry name" value="Nucleotide-bd_a/b_plait_sf"/>
</dbReference>
<dbReference type="PROSITE" id="PS50102">
    <property type="entry name" value="RRM"/>
    <property type="match status" value="3"/>
</dbReference>